<evidence type="ECO:0000313" key="2">
    <source>
        <dbReference type="EMBL" id="KAF5648459.1"/>
    </source>
</evidence>
<proteinExistence type="predicted"/>
<organism evidence="2 3">
    <name type="scientific">Fusarium tjaetaba</name>
    <dbReference type="NCBI Taxonomy" id="1567544"/>
    <lineage>
        <taxon>Eukaryota</taxon>
        <taxon>Fungi</taxon>
        <taxon>Dikarya</taxon>
        <taxon>Ascomycota</taxon>
        <taxon>Pezizomycotina</taxon>
        <taxon>Sordariomycetes</taxon>
        <taxon>Hypocreomycetidae</taxon>
        <taxon>Hypocreales</taxon>
        <taxon>Nectriaceae</taxon>
        <taxon>Fusarium</taxon>
        <taxon>Fusarium fujikuroi species complex</taxon>
    </lineage>
</organism>
<dbReference type="RefSeq" id="XP_037211581.1">
    <property type="nucleotide sequence ID" value="XM_037346011.1"/>
</dbReference>
<dbReference type="OrthoDB" id="245563at2759"/>
<dbReference type="Gene3D" id="3.30.420.10">
    <property type="entry name" value="Ribonuclease H-like superfamily/Ribonuclease H"/>
    <property type="match status" value="1"/>
</dbReference>
<dbReference type="Proteomes" id="UP000530670">
    <property type="component" value="Unassembled WGS sequence"/>
</dbReference>
<evidence type="ECO:0000256" key="1">
    <source>
        <dbReference type="SAM" id="MobiDB-lite"/>
    </source>
</evidence>
<protein>
    <submittedName>
        <fullName evidence="2">NAD dependent epimerase</fullName>
    </submittedName>
</protein>
<feature type="region of interest" description="Disordered" evidence="1">
    <location>
        <begin position="166"/>
        <end position="206"/>
    </location>
</feature>
<dbReference type="GeneID" id="59298281"/>
<dbReference type="EMBL" id="JAAQRI010000025">
    <property type="protein sequence ID" value="KAF5648459.1"/>
    <property type="molecule type" value="Genomic_DNA"/>
</dbReference>
<dbReference type="SUPFAM" id="SSF53098">
    <property type="entry name" value="Ribonuclease H-like"/>
    <property type="match status" value="1"/>
</dbReference>
<comment type="caution">
    <text evidence="2">The sequence shown here is derived from an EMBL/GenBank/DDBJ whole genome shotgun (WGS) entry which is preliminary data.</text>
</comment>
<dbReference type="InterPro" id="IPR012337">
    <property type="entry name" value="RNaseH-like_sf"/>
</dbReference>
<name>A0A8H5S905_9HYPO</name>
<gene>
    <name evidence="2" type="ORF">FTJAE_1292</name>
</gene>
<feature type="compositionally biased region" description="Acidic residues" evidence="1">
    <location>
        <begin position="186"/>
        <end position="206"/>
    </location>
</feature>
<reference evidence="2 3" key="1">
    <citation type="submission" date="2020-05" db="EMBL/GenBank/DDBJ databases">
        <title>Identification and distribution of gene clusters putatively required for synthesis of sphingolipid metabolism inhibitors in phylogenetically diverse species of the filamentous fungus Fusarium.</title>
        <authorList>
            <person name="Kim H.-S."/>
            <person name="Busman M."/>
            <person name="Brown D.W."/>
            <person name="Divon H."/>
            <person name="Uhlig S."/>
            <person name="Proctor R.H."/>
        </authorList>
    </citation>
    <scope>NUCLEOTIDE SEQUENCE [LARGE SCALE GENOMIC DNA]</scope>
    <source>
        <strain evidence="2 3">NRRL 66243</strain>
    </source>
</reference>
<dbReference type="InterPro" id="IPR036397">
    <property type="entry name" value="RNaseH_sf"/>
</dbReference>
<keyword evidence="3" id="KW-1185">Reference proteome</keyword>
<dbReference type="AlphaFoldDB" id="A0A8H5S905"/>
<dbReference type="GO" id="GO:0003676">
    <property type="term" value="F:nucleic acid binding"/>
    <property type="evidence" value="ECO:0007669"/>
    <property type="project" value="InterPro"/>
</dbReference>
<accession>A0A8H5S905</accession>
<evidence type="ECO:0000313" key="3">
    <source>
        <dbReference type="Proteomes" id="UP000530670"/>
    </source>
</evidence>
<sequence length="284" mass="32039">MIIETTGYCGWCEVVEDCDVYESSIELFNPDNSQQHRNVPKDVLIAYNRRIGIQHIRYFAGPYQLVKDESSVAIQIDGACRRNGTQYARGGWGVFFGPNSQYNNWSLLPPNAPQTSTYAELYALLVALEMIRDELPLWLMQPTGLGFTIGGEKSTILSTSISKPSIKHPSAKMSASEDFLNCESSSSEEEEYKEEEEYEDNEEEDYEDEEEVFNVEVNKLFHPSKLPILQDTAYDELIKFNPEKQISFLGARLEAAGPIVPAGDIIVIRLATGFLKDRLLARST</sequence>